<comment type="subcellular location">
    <subcellularLocation>
        <location evidence="1">Cell envelope</location>
    </subcellularLocation>
</comment>
<dbReference type="GO" id="GO:0030313">
    <property type="term" value="C:cell envelope"/>
    <property type="evidence" value="ECO:0007669"/>
    <property type="project" value="UniProtKB-SubCell"/>
</dbReference>
<feature type="chain" id="PRO_5015895058" evidence="4">
    <location>
        <begin position="22"/>
        <end position="151"/>
    </location>
</feature>
<feature type="domain" description="Periplasmic binding protein" evidence="5">
    <location>
        <begin position="24"/>
        <end position="112"/>
    </location>
</feature>
<gene>
    <name evidence="6" type="primary">mglB_3</name>
    <name evidence="6" type="ORF">NCTC9601_01077</name>
</gene>
<dbReference type="PANTHER" id="PTHR46847:SF1">
    <property type="entry name" value="D-ALLOSE-BINDING PERIPLASMIC PROTEIN-RELATED"/>
    <property type="match status" value="1"/>
</dbReference>
<evidence type="ECO:0000313" key="6">
    <source>
        <dbReference type="EMBL" id="SPX53944.1"/>
    </source>
</evidence>
<dbReference type="InterPro" id="IPR028082">
    <property type="entry name" value="Peripla_BP_I"/>
</dbReference>
<reference evidence="6 7" key="1">
    <citation type="submission" date="2018-06" db="EMBL/GenBank/DDBJ databases">
        <authorList>
            <consortium name="Pathogen Informatics"/>
            <person name="Doyle S."/>
        </authorList>
    </citation>
    <scope>NUCLEOTIDE SEQUENCE [LARGE SCALE GENOMIC DNA]</scope>
    <source>
        <strain evidence="6 7">NCTC9601</strain>
    </source>
</reference>
<dbReference type="PANTHER" id="PTHR46847">
    <property type="entry name" value="D-ALLOSE-BINDING PERIPLASMIC PROTEIN-RELATED"/>
    <property type="match status" value="1"/>
</dbReference>
<organism evidence="6 7">
    <name type="scientific">Klebsiella pneumoniae</name>
    <dbReference type="NCBI Taxonomy" id="573"/>
    <lineage>
        <taxon>Bacteria</taxon>
        <taxon>Pseudomonadati</taxon>
        <taxon>Pseudomonadota</taxon>
        <taxon>Gammaproteobacteria</taxon>
        <taxon>Enterobacterales</taxon>
        <taxon>Enterobacteriaceae</taxon>
        <taxon>Klebsiella/Raoultella group</taxon>
        <taxon>Klebsiella</taxon>
        <taxon>Klebsiella pneumoniae complex</taxon>
    </lineage>
</organism>
<dbReference type="Proteomes" id="UP000251123">
    <property type="component" value="Unassembled WGS sequence"/>
</dbReference>
<dbReference type="Gene3D" id="3.40.50.2300">
    <property type="match status" value="1"/>
</dbReference>
<evidence type="ECO:0000256" key="2">
    <source>
        <dbReference type="ARBA" id="ARBA00007639"/>
    </source>
</evidence>
<proteinExistence type="inferred from homology"/>
<evidence type="ECO:0000259" key="5">
    <source>
        <dbReference type="Pfam" id="PF13407"/>
    </source>
</evidence>
<dbReference type="SUPFAM" id="SSF53822">
    <property type="entry name" value="Periplasmic binding protein-like I"/>
    <property type="match status" value="1"/>
</dbReference>
<comment type="similarity">
    <text evidence="2">Belongs to the bacterial solute-binding protein 2 family.</text>
</comment>
<sequence length="151" mass="16746">MKHCKIILLVGLLASSASALAEKIGVSMAYFDQNFLTIIRQSIEKEAQARHVDVQFEDARGDTGRQADQVQSFIASGVDAIIVDPVDSASTPQLTKMAQQAKMPLVYVNRTPGDKTLRPAWCLSVRTSGSLAHCRWRRWRSWRTTKATSPS</sequence>
<dbReference type="AlphaFoldDB" id="A0A2X1QEP3"/>
<keyword evidence="3 4" id="KW-0732">Signal</keyword>
<dbReference type="GO" id="GO:0030246">
    <property type="term" value="F:carbohydrate binding"/>
    <property type="evidence" value="ECO:0007669"/>
    <property type="project" value="UniProtKB-ARBA"/>
</dbReference>
<dbReference type="Pfam" id="PF13407">
    <property type="entry name" value="Peripla_BP_4"/>
    <property type="match status" value="1"/>
</dbReference>
<evidence type="ECO:0000256" key="1">
    <source>
        <dbReference type="ARBA" id="ARBA00004196"/>
    </source>
</evidence>
<dbReference type="InterPro" id="IPR025997">
    <property type="entry name" value="SBP_2_dom"/>
</dbReference>
<evidence type="ECO:0000256" key="4">
    <source>
        <dbReference type="SAM" id="SignalP"/>
    </source>
</evidence>
<name>A0A2X1QEP3_KLEPN</name>
<evidence type="ECO:0000256" key="3">
    <source>
        <dbReference type="ARBA" id="ARBA00022729"/>
    </source>
</evidence>
<dbReference type="GO" id="GO:0055085">
    <property type="term" value="P:transmembrane transport"/>
    <property type="evidence" value="ECO:0007669"/>
    <property type="project" value="UniProtKB-ARBA"/>
</dbReference>
<accession>A0A2X1QEP3</accession>
<protein>
    <submittedName>
        <fullName evidence="6">Ribose ABC transport system, periplasmic ribose-binding protein RbsB</fullName>
    </submittedName>
</protein>
<dbReference type="EMBL" id="UASN01000013">
    <property type="protein sequence ID" value="SPX53944.1"/>
    <property type="molecule type" value="Genomic_DNA"/>
</dbReference>
<feature type="signal peptide" evidence="4">
    <location>
        <begin position="1"/>
        <end position="21"/>
    </location>
</feature>
<evidence type="ECO:0000313" key="7">
    <source>
        <dbReference type="Proteomes" id="UP000251123"/>
    </source>
</evidence>